<dbReference type="PROSITE" id="PS51898">
    <property type="entry name" value="TYR_RECOMBINASE"/>
    <property type="match status" value="1"/>
</dbReference>
<dbReference type="GO" id="GO:0006310">
    <property type="term" value="P:DNA recombination"/>
    <property type="evidence" value="ECO:0007669"/>
    <property type="project" value="UniProtKB-KW"/>
</dbReference>
<evidence type="ECO:0000256" key="3">
    <source>
        <dbReference type="ARBA" id="ARBA00023125"/>
    </source>
</evidence>
<evidence type="ECO:0000313" key="7">
    <source>
        <dbReference type="Proteomes" id="UP000070355"/>
    </source>
</evidence>
<keyword evidence="2" id="KW-0229">DNA integration</keyword>
<dbReference type="OrthoDB" id="9803188at2"/>
<dbReference type="EMBL" id="LSDC01000058">
    <property type="protein sequence ID" value="KXB60259.1"/>
    <property type="molecule type" value="Genomic_DNA"/>
</dbReference>
<dbReference type="GO" id="GO:0003677">
    <property type="term" value="F:DNA binding"/>
    <property type="evidence" value="ECO:0007669"/>
    <property type="project" value="UniProtKB-KW"/>
</dbReference>
<dbReference type="STRING" id="1379.HMPREF3186_00843"/>
<reference evidence="7" key="1">
    <citation type="submission" date="2016-01" db="EMBL/GenBank/DDBJ databases">
        <authorList>
            <person name="Mitreva M."/>
            <person name="Pepin K.H."/>
            <person name="Mihindukulasuriya K.A."/>
            <person name="Fulton R."/>
            <person name="Fronick C."/>
            <person name="O'Laughlin M."/>
            <person name="Miner T."/>
            <person name="Herter B."/>
            <person name="Rosa B.A."/>
            <person name="Cordes M."/>
            <person name="Tomlinson C."/>
            <person name="Wollam A."/>
            <person name="Palsikar V.B."/>
            <person name="Mardis E.R."/>
            <person name="Wilson R.K."/>
        </authorList>
    </citation>
    <scope>NUCLEOTIDE SEQUENCE [LARGE SCALE GENOMIC DNA]</scope>
    <source>
        <strain evidence="7">DNF01167</strain>
    </source>
</reference>
<dbReference type="GO" id="GO:0015074">
    <property type="term" value="P:DNA integration"/>
    <property type="evidence" value="ECO:0007669"/>
    <property type="project" value="UniProtKB-KW"/>
</dbReference>
<dbReference type="SUPFAM" id="SSF56349">
    <property type="entry name" value="DNA breaking-rejoining enzymes"/>
    <property type="match status" value="1"/>
</dbReference>
<dbReference type="PANTHER" id="PTHR30629">
    <property type="entry name" value="PROPHAGE INTEGRASE"/>
    <property type="match status" value="1"/>
</dbReference>
<evidence type="ECO:0000313" key="6">
    <source>
        <dbReference type="EMBL" id="KXB60259.1"/>
    </source>
</evidence>
<name>A0A133ZXT6_9BACL</name>
<dbReference type="InterPro" id="IPR011010">
    <property type="entry name" value="DNA_brk_join_enz"/>
</dbReference>
<comment type="similarity">
    <text evidence="1">Belongs to the 'phage' integrase family.</text>
</comment>
<dbReference type="Gene3D" id="1.10.150.130">
    <property type="match status" value="1"/>
</dbReference>
<evidence type="ECO:0000259" key="5">
    <source>
        <dbReference type="PROSITE" id="PS51898"/>
    </source>
</evidence>
<accession>A0A133ZXT6</accession>
<protein>
    <submittedName>
        <fullName evidence="6">Site-specific recombinase, phage integrase family</fullName>
    </submittedName>
</protein>
<dbReference type="Pfam" id="PF14657">
    <property type="entry name" value="Arm-DNA-bind_4"/>
    <property type="match status" value="1"/>
</dbReference>
<dbReference type="Proteomes" id="UP000070355">
    <property type="component" value="Unassembled WGS sequence"/>
</dbReference>
<proteinExistence type="inferred from homology"/>
<dbReference type="InterPro" id="IPR028259">
    <property type="entry name" value="AP2-like_int_N"/>
</dbReference>
<dbReference type="PANTHER" id="PTHR30629:SF2">
    <property type="entry name" value="PROPHAGE INTEGRASE INTS-RELATED"/>
    <property type="match status" value="1"/>
</dbReference>
<dbReference type="InterPro" id="IPR050808">
    <property type="entry name" value="Phage_Integrase"/>
</dbReference>
<dbReference type="InterPro" id="IPR010998">
    <property type="entry name" value="Integrase_recombinase_N"/>
</dbReference>
<dbReference type="RefSeq" id="WP_060914041.1">
    <property type="nucleotide sequence ID" value="NZ_KQ959954.1"/>
</dbReference>
<dbReference type="PATRIC" id="fig|1379.3.peg.825"/>
<dbReference type="Pfam" id="PF14659">
    <property type="entry name" value="Phage_int_SAM_3"/>
    <property type="match status" value="1"/>
</dbReference>
<dbReference type="InterPro" id="IPR002104">
    <property type="entry name" value="Integrase_catalytic"/>
</dbReference>
<dbReference type="Gene3D" id="1.10.443.10">
    <property type="entry name" value="Intergrase catalytic core"/>
    <property type="match status" value="1"/>
</dbReference>
<evidence type="ECO:0000256" key="2">
    <source>
        <dbReference type="ARBA" id="ARBA00022908"/>
    </source>
</evidence>
<dbReference type="InterPro" id="IPR013762">
    <property type="entry name" value="Integrase-like_cat_sf"/>
</dbReference>
<dbReference type="CDD" id="cd01189">
    <property type="entry name" value="INT_ICEBs1_C_like"/>
    <property type="match status" value="1"/>
</dbReference>
<dbReference type="AlphaFoldDB" id="A0A133ZXT6"/>
<evidence type="ECO:0000256" key="4">
    <source>
        <dbReference type="ARBA" id="ARBA00023172"/>
    </source>
</evidence>
<sequence>MIKEYINKRDNKKYYMIKVYLGKDENGKRKETTRRGFKTRKEAVLCEAKIKTEIATNGLLNTEVTTFKEIYELWYEGYQHTIKESTLLVNQHIFNLLLDKLENMQLKKITLPFCQKVINDYSKQFSLAVLKKIKIYGSMILDYAVKMKVIYSNPMKDVLLPKKDDDITSDDKDKYYSKEELKQFLTLVDNENDIKLTAMFRVLAFTGIRKGELQALEWSDIDFTNNTININKTLALNTEKKVVVQTPKSKSSVRNISIDEQTANILKRWKINQRERFLMIGTRVKKHQPCFTDDITNSYLYLNFMNANLKRICKKYDFKEIKVHGFRHTHCSLLFESGITIQEVQERLGHSDLKTTMSIYAHVTEKQKEEVGKKFAKYVNF</sequence>
<organism evidence="6 7">
    <name type="scientific">Gemella haemolysans</name>
    <dbReference type="NCBI Taxonomy" id="1379"/>
    <lineage>
        <taxon>Bacteria</taxon>
        <taxon>Bacillati</taxon>
        <taxon>Bacillota</taxon>
        <taxon>Bacilli</taxon>
        <taxon>Bacillales</taxon>
        <taxon>Gemellaceae</taxon>
        <taxon>Gemella</taxon>
    </lineage>
</organism>
<dbReference type="Pfam" id="PF00589">
    <property type="entry name" value="Phage_integrase"/>
    <property type="match status" value="1"/>
</dbReference>
<gene>
    <name evidence="6" type="ORF">HMPREF3186_00843</name>
</gene>
<feature type="domain" description="Tyr recombinase" evidence="5">
    <location>
        <begin position="171"/>
        <end position="373"/>
    </location>
</feature>
<comment type="caution">
    <text evidence="6">The sequence shown here is derived from an EMBL/GenBank/DDBJ whole genome shotgun (WGS) entry which is preliminary data.</text>
</comment>
<dbReference type="InterPro" id="IPR004107">
    <property type="entry name" value="Integrase_SAM-like_N"/>
</dbReference>
<evidence type="ECO:0000256" key="1">
    <source>
        <dbReference type="ARBA" id="ARBA00008857"/>
    </source>
</evidence>
<keyword evidence="4" id="KW-0233">DNA recombination</keyword>
<keyword evidence="3" id="KW-0238">DNA-binding</keyword>